<accession>A0A7S3IV50</accession>
<dbReference type="GO" id="GO:0051879">
    <property type="term" value="F:Hsp90 protein binding"/>
    <property type="evidence" value="ECO:0007669"/>
    <property type="project" value="TreeGrafter"/>
</dbReference>
<reference evidence="2" key="1">
    <citation type="submission" date="2021-01" db="EMBL/GenBank/DDBJ databases">
        <authorList>
            <person name="Corre E."/>
            <person name="Pelletier E."/>
            <person name="Niang G."/>
            <person name="Scheremetjew M."/>
            <person name="Finn R."/>
            <person name="Kale V."/>
            <person name="Holt S."/>
            <person name="Cochrane G."/>
            <person name="Meng A."/>
            <person name="Brown T."/>
            <person name="Cohen L."/>
        </authorList>
    </citation>
    <scope>NUCLEOTIDE SEQUENCE</scope>
    <source>
        <strain evidence="2">S3</strain>
    </source>
</reference>
<gene>
    <name evidence="2" type="ORF">SINC0208_LOCUS13237</name>
</gene>
<dbReference type="EMBL" id="HBIH01033022">
    <property type="protein sequence ID" value="CAE0332600.1"/>
    <property type="molecule type" value="Transcribed_RNA"/>
</dbReference>
<name>A0A7S3IV50_9SPIT</name>
<protein>
    <submittedName>
        <fullName evidence="2">Uncharacterized protein</fullName>
    </submittedName>
</protein>
<evidence type="ECO:0000256" key="1">
    <source>
        <dbReference type="SAM" id="MobiDB-lite"/>
    </source>
</evidence>
<proteinExistence type="predicted"/>
<dbReference type="InterPro" id="IPR019399">
    <property type="entry name" value="Parkin_co-regulated_protein"/>
</dbReference>
<dbReference type="InterPro" id="IPR016024">
    <property type="entry name" value="ARM-type_fold"/>
</dbReference>
<dbReference type="AlphaFoldDB" id="A0A7S3IV50"/>
<dbReference type="PANTHER" id="PTHR21207:SF2">
    <property type="entry name" value="PARKIN COREGULATED GENE PROTEIN"/>
    <property type="match status" value="1"/>
</dbReference>
<dbReference type="Pfam" id="PF10274">
    <property type="entry name" value="ParcG"/>
    <property type="match status" value="1"/>
</dbReference>
<feature type="region of interest" description="Disordered" evidence="1">
    <location>
        <begin position="74"/>
        <end position="97"/>
    </location>
</feature>
<dbReference type="SUPFAM" id="SSF48371">
    <property type="entry name" value="ARM repeat"/>
    <property type="match status" value="1"/>
</dbReference>
<sequence>MILEDHLKKCLSMTSGQQWKPYHNKNLPRAQHSAFGDFPKKYMKVGGPMVTEPKSIEQMEVSIAAKGTAILKKGEGLGGKSTSLNKPKDKPVPQKPMAGAVNRRSIPVSEFRLFYDRGDLPVTIEHGPQNKINWKVEIQQLDYHHYLPIFFEGIREKMDPYRFLAVQGVFDMLEKGGAKVLPVIPQLIIPIKTALNTRDPEIIAITLKILQALVTCSDTIGEALVPYYRQILPIMNLFKTKNANLGDKIDYSQRKGNNLGDLIQQTLELFEMHGGEDAFINIKYMVPTYESCVLN</sequence>
<evidence type="ECO:0000313" key="2">
    <source>
        <dbReference type="EMBL" id="CAE0332600.1"/>
    </source>
</evidence>
<organism evidence="2">
    <name type="scientific">Strombidium inclinatum</name>
    <dbReference type="NCBI Taxonomy" id="197538"/>
    <lineage>
        <taxon>Eukaryota</taxon>
        <taxon>Sar</taxon>
        <taxon>Alveolata</taxon>
        <taxon>Ciliophora</taxon>
        <taxon>Intramacronucleata</taxon>
        <taxon>Spirotrichea</taxon>
        <taxon>Oligotrichia</taxon>
        <taxon>Strombidiidae</taxon>
        <taxon>Strombidium</taxon>
    </lineage>
</organism>
<dbReference type="PANTHER" id="PTHR21207">
    <property type="entry name" value="PARKIN COREGULATED GENE PROTEIN PARK2 COREGULATED"/>
    <property type="match status" value="1"/>
</dbReference>
<dbReference type="GO" id="GO:0030544">
    <property type="term" value="F:Hsp70 protein binding"/>
    <property type="evidence" value="ECO:0007669"/>
    <property type="project" value="TreeGrafter"/>
</dbReference>